<dbReference type="PANTHER" id="PTHR11085:SF10">
    <property type="entry name" value="NAD-DEPENDENT PROTEIN DEACYLASE SIRTUIN-5, MITOCHONDRIAL-RELATED"/>
    <property type="match status" value="1"/>
</dbReference>
<protein>
    <recommendedName>
        <fullName evidence="1">protein acetyllysine N-acetyltransferase</fullName>
        <ecNumber evidence="1">2.3.1.286</ecNumber>
    </recommendedName>
</protein>
<accession>A0A970B903</accession>
<dbReference type="Gene3D" id="3.40.50.1220">
    <property type="entry name" value="TPP-binding domain"/>
    <property type="match status" value="1"/>
</dbReference>
<dbReference type="PROSITE" id="PS50305">
    <property type="entry name" value="SIRTUIN"/>
    <property type="match status" value="1"/>
</dbReference>
<dbReference type="EC" id="2.3.1.286" evidence="1"/>
<dbReference type="AlphaFoldDB" id="A0A970B903"/>
<organism evidence="6 7">
    <name type="scientific">Solimonas marina</name>
    <dbReference type="NCBI Taxonomy" id="2714601"/>
    <lineage>
        <taxon>Bacteria</taxon>
        <taxon>Pseudomonadati</taxon>
        <taxon>Pseudomonadota</taxon>
        <taxon>Gammaproteobacteria</taxon>
        <taxon>Nevskiales</taxon>
        <taxon>Nevskiaceae</taxon>
        <taxon>Solimonas</taxon>
    </lineage>
</organism>
<comment type="caution">
    <text evidence="4">Lacks conserved residue(s) required for the propagation of feature annotation.</text>
</comment>
<evidence type="ECO:0000256" key="4">
    <source>
        <dbReference type="PROSITE-ProRule" id="PRU00236"/>
    </source>
</evidence>
<dbReference type="SUPFAM" id="SSF52467">
    <property type="entry name" value="DHS-like NAD/FAD-binding domain"/>
    <property type="match status" value="1"/>
</dbReference>
<sequence>MSPIRLADFHSVVFFIGAGMSAESGVPTYRGAGGIWGQYRYEEYACQRAFDRDPVKVLDFHELRRGMVLECAPHAGHAALAALQAAHPRVHVVTQNIDGMLQRAGVQVAAELHGSLWRLRCAQHGVREDLAAAAYQSRHCEQCGATLRPDITWFEDMVDETVFARAGELIATSALFVSVGTSAVVYPAASFIPLAQRAGAYMIEVNPEATDASRLFERCITEPASTAIGAHFV</sequence>
<evidence type="ECO:0000256" key="1">
    <source>
        <dbReference type="ARBA" id="ARBA00012928"/>
    </source>
</evidence>
<gene>
    <name evidence="6" type="ORF">G7Y82_10815</name>
</gene>
<evidence type="ECO:0000259" key="5">
    <source>
        <dbReference type="PROSITE" id="PS50305"/>
    </source>
</evidence>
<name>A0A970B903_9GAMM</name>
<dbReference type="Proteomes" id="UP000653472">
    <property type="component" value="Unassembled WGS sequence"/>
</dbReference>
<dbReference type="InterPro" id="IPR026590">
    <property type="entry name" value="Ssirtuin_cat_dom"/>
</dbReference>
<dbReference type="GO" id="GO:0017136">
    <property type="term" value="F:histone deacetylase activity, NAD-dependent"/>
    <property type="evidence" value="ECO:0007669"/>
    <property type="project" value="TreeGrafter"/>
</dbReference>
<dbReference type="RefSeq" id="WP_168148087.1">
    <property type="nucleotide sequence ID" value="NZ_JAAVXB010000005.1"/>
</dbReference>
<dbReference type="InterPro" id="IPR026591">
    <property type="entry name" value="Sirtuin_cat_small_dom_sf"/>
</dbReference>
<keyword evidence="2" id="KW-0808">Transferase</keyword>
<dbReference type="PANTHER" id="PTHR11085">
    <property type="entry name" value="NAD-DEPENDENT PROTEIN DEACYLASE SIRTUIN-5, MITOCHONDRIAL-RELATED"/>
    <property type="match status" value="1"/>
</dbReference>
<comment type="caution">
    <text evidence="6">The sequence shown here is derived from an EMBL/GenBank/DDBJ whole genome shotgun (WGS) entry which is preliminary data.</text>
</comment>
<evidence type="ECO:0000313" key="6">
    <source>
        <dbReference type="EMBL" id="NKF22809.1"/>
    </source>
</evidence>
<feature type="domain" description="Deacetylase sirtuin-type" evidence="5">
    <location>
        <begin position="1"/>
        <end position="233"/>
    </location>
</feature>
<dbReference type="InterPro" id="IPR050134">
    <property type="entry name" value="NAD-dep_sirtuin_deacylases"/>
</dbReference>
<proteinExistence type="predicted"/>
<dbReference type="GO" id="GO:0070403">
    <property type="term" value="F:NAD+ binding"/>
    <property type="evidence" value="ECO:0007669"/>
    <property type="project" value="InterPro"/>
</dbReference>
<dbReference type="Pfam" id="PF02146">
    <property type="entry name" value="SIR2"/>
    <property type="match status" value="1"/>
</dbReference>
<keyword evidence="7" id="KW-1185">Reference proteome</keyword>
<dbReference type="InterPro" id="IPR029035">
    <property type="entry name" value="DHS-like_NAD/FAD-binding_dom"/>
</dbReference>
<evidence type="ECO:0000313" key="7">
    <source>
        <dbReference type="Proteomes" id="UP000653472"/>
    </source>
</evidence>
<evidence type="ECO:0000256" key="2">
    <source>
        <dbReference type="ARBA" id="ARBA00022679"/>
    </source>
</evidence>
<dbReference type="Gene3D" id="3.30.1600.10">
    <property type="entry name" value="SIR2/SIRT2 'Small Domain"/>
    <property type="match status" value="1"/>
</dbReference>
<reference evidence="6" key="1">
    <citation type="submission" date="2020-03" db="EMBL/GenBank/DDBJ databases">
        <title>Solimonas marina sp. nov., isolated from deep seawater of the Pacific Ocean.</title>
        <authorList>
            <person name="Liu X."/>
            <person name="Lai Q."/>
            <person name="Sun F."/>
            <person name="Gai Y."/>
            <person name="Li G."/>
            <person name="Shao Z."/>
        </authorList>
    </citation>
    <scope>NUCLEOTIDE SEQUENCE</scope>
    <source>
        <strain evidence="6">C16B3</strain>
    </source>
</reference>
<evidence type="ECO:0000256" key="3">
    <source>
        <dbReference type="ARBA" id="ARBA00023027"/>
    </source>
</evidence>
<keyword evidence="3" id="KW-0520">NAD</keyword>
<dbReference type="EMBL" id="JAAVXB010000005">
    <property type="protein sequence ID" value="NKF22809.1"/>
    <property type="molecule type" value="Genomic_DNA"/>
</dbReference>
<dbReference type="InterPro" id="IPR003000">
    <property type="entry name" value="Sirtuin"/>
</dbReference>